<evidence type="ECO:0000256" key="3">
    <source>
        <dbReference type="ARBA" id="ARBA00022606"/>
    </source>
</evidence>
<keyword evidence="6 13" id="KW-1133">Transmembrane helix</keyword>
<keyword evidence="10" id="KW-0675">Receptor</keyword>
<dbReference type="AlphaFoldDB" id="A0A7J5Y0N4"/>
<feature type="transmembrane region" description="Helical" evidence="13">
    <location>
        <begin position="357"/>
        <end position="378"/>
    </location>
</feature>
<keyword evidence="4 13" id="KW-0812">Transmembrane</keyword>
<dbReference type="PROSITE" id="PS50262">
    <property type="entry name" value="G_PROTEIN_RECEP_F1_2"/>
    <property type="match status" value="2"/>
</dbReference>
<evidence type="ECO:0000256" key="2">
    <source>
        <dbReference type="ARBA" id="ARBA00022475"/>
    </source>
</evidence>
<gene>
    <name evidence="15" type="ORF">F7725_001739</name>
</gene>
<dbReference type="GO" id="GO:0004930">
    <property type="term" value="F:G protein-coupled receptor activity"/>
    <property type="evidence" value="ECO:0007669"/>
    <property type="project" value="UniProtKB-KW"/>
</dbReference>
<dbReference type="SUPFAM" id="SSF81321">
    <property type="entry name" value="Family A G protein-coupled receptor-like"/>
    <property type="match status" value="2"/>
</dbReference>
<evidence type="ECO:0000259" key="14">
    <source>
        <dbReference type="PROSITE" id="PS50262"/>
    </source>
</evidence>
<evidence type="ECO:0000256" key="5">
    <source>
        <dbReference type="ARBA" id="ARBA00022725"/>
    </source>
</evidence>
<keyword evidence="7" id="KW-0297">G-protein coupled receptor</keyword>
<dbReference type="FunFam" id="1.20.1070.10:FF:000024">
    <property type="entry name" value="Olfactory receptor"/>
    <property type="match status" value="1"/>
</dbReference>
<evidence type="ECO:0000256" key="12">
    <source>
        <dbReference type="ARBA" id="ARBA00023224"/>
    </source>
</evidence>
<keyword evidence="5" id="KW-0552">Olfaction</keyword>
<name>A0A7J5Y0N4_DISMA</name>
<accession>A0A7J5Y0N4</accession>
<dbReference type="GO" id="GO:0005886">
    <property type="term" value="C:plasma membrane"/>
    <property type="evidence" value="ECO:0007669"/>
    <property type="project" value="UniProtKB-SubCell"/>
</dbReference>
<comment type="subcellular location">
    <subcellularLocation>
        <location evidence="1">Cell membrane</location>
        <topology evidence="1">Multi-pass membrane protein</topology>
    </subcellularLocation>
</comment>
<protein>
    <recommendedName>
        <fullName evidence="14">G-protein coupled receptors family 1 profile domain-containing protein</fullName>
    </recommendedName>
</protein>
<dbReference type="GO" id="GO:0005549">
    <property type="term" value="F:odorant binding"/>
    <property type="evidence" value="ECO:0007669"/>
    <property type="project" value="TreeGrafter"/>
</dbReference>
<dbReference type="PROSITE" id="PS00237">
    <property type="entry name" value="G_PROTEIN_RECEP_F1_1"/>
    <property type="match status" value="1"/>
</dbReference>
<evidence type="ECO:0000256" key="10">
    <source>
        <dbReference type="ARBA" id="ARBA00023170"/>
    </source>
</evidence>
<keyword evidence="16" id="KW-1185">Reference proteome</keyword>
<feature type="transmembrane region" description="Helical" evidence="13">
    <location>
        <begin position="283"/>
        <end position="306"/>
    </location>
</feature>
<dbReference type="PRINTS" id="PR00245">
    <property type="entry name" value="OLFACTORYR"/>
</dbReference>
<feature type="domain" description="G-protein coupled receptors family 1 profile" evidence="14">
    <location>
        <begin position="299"/>
        <end position="441"/>
    </location>
</feature>
<dbReference type="OrthoDB" id="6151005at2759"/>
<keyword evidence="9" id="KW-1015">Disulfide bond</keyword>
<evidence type="ECO:0000256" key="6">
    <source>
        <dbReference type="ARBA" id="ARBA00022989"/>
    </source>
</evidence>
<organism evidence="15 16">
    <name type="scientific">Dissostichus mawsoni</name>
    <name type="common">Antarctic cod</name>
    <dbReference type="NCBI Taxonomy" id="36200"/>
    <lineage>
        <taxon>Eukaryota</taxon>
        <taxon>Metazoa</taxon>
        <taxon>Chordata</taxon>
        <taxon>Craniata</taxon>
        <taxon>Vertebrata</taxon>
        <taxon>Euteleostomi</taxon>
        <taxon>Actinopterygii</taxon>
        <taxon>Neopterygii</taxon>
        <taxon>Teleostei</taxon>
        <taxon>Neoteleostei</taxon>
        <taxon>Acanthomorphata</taxon>
        <taxon>Eupercaria</taxon>
        <taxon>Perciformes</taxon>
        <taxon>Notothenioidei</taxon>
        <taxon>Nototheniidae</taxon>
        <taxon>Dissostichus</taxon>
    </lineage>
</organism>
<proteinExistence type="predicted"/>
<feature type="transmembrane region" description="Helical" evidence="13">
    <location>
        <begin position="216"/>
        <end position="235"/>
    </location>
</feature>
<feature type="transmembrane region" description="Helical" evidence="13">
    <location>
        <begin position="15"/>
        <end position="41"/>
    </location>
</feature>
<evidence type="ECO:0000256" key="8">
    <source>
        <dbReference type="ARBA" id="ARBA00023136"/>
    </source>
</evidence>
<evidence type="ECO:0000313" key="15">
    <source>
        <dbReference type="EMBL" id="KAF3842890.1"/>
    </source>
</evidence>
<dbReference type="PANTHER" id="PTHR26451">
    <property type="entry name" value="G_PROTEIN_RECEP_F1_2 DOMAIN-CONTAINING PROTEIN"/>
    <property type="match status" value="1"/>
</dbReference>
<keyword evidence="12" id="KW-0807">Transducer</keyword>
<evidence type="ECO:0000256" key="9">
    <source>
        <dbReference type="ARBA" id="ARBA00023157"/>
    </source>
</evidence>
<evidence type="ECO:0000256" key="1">
    <source>
        <dbReference type="ARBA" id="ARBA00004651"/>
    </source>
</evidence>
<dbReference type="EMBL" id="JAAKFY010000018">
    <property type="protein sequence ID" value="KAF3842890.1"/>
    <property type="molecule type" value="Genomic_DNA"/>
</dbReference>
<reference evidence="15 16" key="1">
    <citation type="submission" date="2020-03" db="EMBL/GenBank/DDBJ databases">
        <title>Dissostichus mawsoni Genome sequencing and assembly.</title>
        <authorList>
            <person name="Park H."/>
        </authorList>
    </citation>
    <scope>NUCLEOTIDE SEQUENCE [LARGE SCALE GENOMIC DNA]</scope>
    <source>
        <strain evidence="15">DM0001</strain>
        <tissue evidence="15">Muscle</tissue>
    </source>
</reference>
<feature type="transmembrane region" description="Helical" evidence="13">
    <location>
        <begin position="114"/>
        <end position="135"/>
    </location>
</feature>
<evidence type="ECO:0000313" key="16">
    <source>
        <dbReference type="Proteomes" id="UP000518266"/>
    </source>
</evidence>
<dbReference type="InterPro" id="IPR052921">
    <property type="entry name" value="GPCR1_Superfamily_Member"/>
</dbReference>
<feature type="transmembrane region" description="Helical" evidence="13">
    <location>
        <begin position="318"/>
        <end position="337"/>
    </location>
</feature>
<dbReference type="Gene3D" id="1.20.1070.10">
    <property type="entry name" value="Rhodopsin 7-helix transmembrane proteins"/>
    <property type="match status" value="2"/>
</dbReference>
<evidence type="ECO:0000256" key="7">
    <source>
        <dbReference type="ARBA" id="ARBA00023040"/>
    </source>
</evidence>
<evidence type="ECO:0000256" key="4">
    <source>
        <dbReference type="ARBA" id="ARBA00022692"/>
    </source>
</evidence>
<feature type="transmembrane region" description="Helical" evidence="13">
    <location>
        <begin position="399"/>
        <end position="420"/>
    </location>
</feature>
<dbReference type="Pfam" id="PF13853">
    <property type="entry name" value="7tm_4"/>
    <property type="match status" value="2"/>
</dbReference>
<feature type="domain" description="G-protein coupled receptors family 1 profile" evidence="14">
    <location>
        <begin position="1"/>
        <end position="224"/>
    </location>
</feature>
<keyword evidence="3" id="KW-0716">Sensory transduction</keyword>
<sequence>MFVLSGFNETENYQAYIFALTLLCYCFIVLVNVSLIVTVILDKNLHEPMFLPKFLWDLLSPVHVISYSGCLIQALVMYSFACSDLSILAVMAYDRYVAICRPLQYNSIMSKQRVVLLVCFSWLSPFCIIGTNIILTSRLKLCSPHITRLFCVNWIIVKLACFPADTLVNNIVAYITILIYVFHGLFIVWSYMYLIKTCVHSKENRAKFMQTCVPHLISLITFLVAILLDIMNIRYGSKDLPQTFQNIIAIEFLLIPPIGEMVNGTYPPYFNLTMFVNIGIYRYPAFVLCLLLYAVIISANLVIIVVISREKVLHEPMYIFIMCLSINSLYGSAGFFFRFLRDLLSDTHLIPRSACLIQIYVIYTYASYELTLLAIMAYDRYVAVCQPLHYHSKMTSKMISKLLPLHSFIQSFLLQLVFIWPQDFHCVAIRYLGYSVPIGLL</sequence>
<evidence type="ECO:0000256" key="13">
    <source>
        <dbReference type="SAM" id="Phobius"/>
    </source>
</evidence>
<comment type="caution">
    <text evidence="15">The sequence shown here is derived from an EMBL/GenBank/DDBJ whole genome shotgun (WGS) entry which is preliminary data.</text>
</comment>
<dbReference type="InterPro" id="IPR000276">
    <property type="entry name" value="GPCR_Rhodpsn"/>
</dbReference>
<dbReference type="PANTHER" id="PTHR26451:SF871">
    <property type="entry name" value="ODORANT RECEPTOR-RELATED"/>
    <property type="match status" value="1"/>
</dbReference>
<dbReference type="InterPro" id="IPR017452">
    <property type="entry name" value="GPCR_Rhodpsn_7TM"/>
</dbReference>
<dbReference type="InterPro" id="IPR000725">
    <property type="entry name" value="Olfact_rcpt"/>
</dbReference>
<feature type="transmembrane region" description="Helical" evidence="13">
    <location>
        <begin position="171"/>
        <end position="195"/>
    </location>
</feature>
<keyword evidence="11" id="KW-0325">Glycoprotein</keyword>
<dbReference type="GO" id="GO:0004984">
    <property type="term" value="F:olfactory receptor activity"/>
    <property type="evidence" value="ECO:0007669"/>
    <property type="project" value="InterPro"/>
</dbReference>
<dbReference type="Proteomes" id="UP000518266">
    <property type="component" value="Unassembled WGS sequence"/>
</dbReference>
<evidence type="ECO:0000256" key="11">
    <source>
        <dbReference type="ARBA" id="ARBA00023180"/>
    </source>
</evidence>
<keyword evidence="8 13" id="KW-0472">Membrane</keyword>
<keyword evidence="2" id="KW-1003">Cell membrane</keyword>